<gene>
    <name evidence="3" type="ORF">HMPREF1991_02733</name>
</gene>
<dbReference type="CDD" id="cd07381">
    <property type="entry name" value="MPP_CapA"/>
    <property type="match status" value="1"/>
</dbReference>
<proteinExistence type="inferred from homology"/>
<dbReference type="AlphaFoldDB" id="A0A069QEL0"/>
<protein>
    <submittedName>
        <fullName evidence="3">Bacterial capsule synthesis protein</fullName>
    </submittedName>
</protein>
<name>A0A069QEL0_HOYLO</name>
<evidence type="ECO:0000313" key="4">
    <source>
        <dbReference type="Proteomes" id="UP000027442"/>
    </source>
</evidence>
<dbReference type="HOGENOM" id="CLU_038823_2_2_10"/>
<comment type="similarity">
    <text evidence="1">Belongs to the CapA family.</text>
</comment>
<keyword evidence="4" id="KW-1185">Reference proteome</keyword>
<dbReference type="eggNOG" id="COG2843">
    <property type="taxonomic scope" value="Bacteria"/>
</dbReference>
<dbReference type="PATRIC" id="fig|1122985.7.peg.2829"/>
<organism evidence="3 4">
    <name type="scientific">Hoylesella loescheii DSM 19665 = JCM 12249 = ATCC 15930</name>
    <dbReference type="NCBI Taxonomy" id="1122985"/>
    <lineage>
        <taxon>Bacteria</taxon>
        <taxon>Pseudomonadati</taxon>
        <taxon>Bacteroidota</taxon>
        <taxon>Bacteroidia</taxon>
        <taxon>Bacteroidales</taxon>
        <taxon>Prevotellaceae</taxon>
        <taxon>Hoylesella</taxon>
    </lineage>
</organism>
<dbReference type="SUPFAM" id="SSF56300">
    <property type="entry name" value="Metallo-dependent phosphatases"/>
    <property type="match status" value="1"/>
</dbReference>
<dbReference type="Gene3D" id="3.60.21.10">
    <property type="match status" value="1"/>
</dbReference>
<evidence type="ECO:0000313" key="3">
    <source>
        <dbReference type="EMBL" id="KDR51215.1"/>
    </source>
</evidence>
<dbReference type="PANTHER" id="PTHR33393">
    <property type="entry name" value="POLYGLUTAMINE SYNTHESIS ACCESSORY PROTEIN RV0574C-RELATED"/>
    <property type="match status" value="1"/>
</dbReference>
<feature type="domain" description="Capsule synthesis protein CapA" evidence="2">
    <location>
        <begin position="58"/>
        <end position="298"/>
    </location>
</feature>
<reference evidence="3 4" key="1">
    <citation type="submission" date="2013-08" db="EMBL/GenBank/DDBJ databases">
        <authorList>
            <person name="Weinstock G."/>
            <person name="Sodergren E."/>
            <person name="Wylie T."/>
            <person name="Fulton L."/>
            <person name="Fulton R."/>
            <person name="Fronick C."/>
            <person name="O'Laughlin M."/>
            <person name="Godfrey J."/>
            <person name="Miner T."/>
            <person name="Herter B."/>
            <person name="Appelbaum E."/>
            <person name="Cordes M."/>
            <person name="Lek S."/>
            <person name="Wollam A."/>
            <person name="Pepin K.H."/>
            <person name="Palsikar V.B."/>
            <person name="Mitreva M."/>
            <person name="Wilson R.K."/>
        </authorList>
    </citation>
    <scope>NUCLEOTIDE SEQUENCE [LARGE SCALE GENOMIC DNA]</scope>
    <source>
        <strain evidence="3 4">ATCC 15930</strain>
    </source>
</reference>
<evidence type="ECO:0000259" key="2">
    <source>
        <dbReference type="SMART" id="SM00854"/>
    </source>
</evidence>
<accession>A0A069QEL0</accession>
<dbReference type="EMBL" id="JNGW01000118">
    <property type="protein sequence ID" value="KDR51215.1"/>
    <property type="molecule type" value="Genomic_DNA"/>
</dbReference>
<dbReference type="Proteomes" id="UP000027442">
    <property type="component" value="Unassembled WGS sequence"/>
</dbReference>
<dbReference type="InterPro" id="IPR029052">
    <property type="entry name" value="Metallo-depent_PP-like"/>
</dbReference>
<dbReference type="RefSeq" id="WP_148295839.1">
    <property type="nucleotide sequence ID" value="NZ_KB899219.1"/>
</dbReference>
<comment type="caution">
    <text evidence="3">The sequence shown here is derived from an EMBL/GenBank/DDBJ whole genome shotgun (WGS) entry which is preliminary data.</text>
</comment>
<dbReference type="InterPro" id="IPR019079">
    <property type="entry name" value="Capsule_synth_CapA"/>
</dbReference>
<sequence length="345" mass="38772">MLKKVFQHFYVAPLLPFKAMGCAFFLHVASLCRSVLMVLYLTFSFAGGVQAQTSDTLSVVFTGDILLDRGVRKRIEYLGLRSLVRPKLQQVFKQSRFVVGNLECPATKIKRPVFKRFVFRGEPEWLSWLTNNGFTHLNLANNHSIDQGRDALMDTHLNIKQAGMTPFGAGENMLDASQPLLLATHPRPVYILASLRLPLENFAYLTDKPCVSQEPLDSLVARIKRLRLSQPNAYIVVSLHWGTEHQLSPSAQQRHHARLLVNAGANLLVCHHTHTLQTTEQYRGSTIFYSIGNFIFDQTKPINTRACVVRLVLTANEAHVETIPIEINACVPEMVLGEQAKSFAP</sequence>
<dbReference type="Pfam" id="PF09587">
    <property type="entry name" value="PGA_cap"/>
    <property type="match status" value="1"/>
</dbReference>
<evidence type="ECO:0000256" key="1">
    <source>
        <dbReference type="ARBA" id="ARBA00005662"/>
    </source>
</evidence>
<dbReference type="InterPro" id="IPR052169">
    <property type="entry name" value="CW_Biosynth-Accessory"/>
</dbReference>
<dbReference type="PANTHER" id="PTHR33393:SF13">
    <property type="entry name" value="PGA BIOSYNTHESIS PROTEIN CAPA"/>
    <property type="match status" value="1"/>
</dbReference>
<dbReference type="SMART" id="SM00854">
    <property type="entry name" value="PGA_cap"/>
    <property type="match status" value="1"/>
</dbReference>